<comment type="caution">
    <text evidence="1">The sequence shown here is derived from an EMBL/GenBank/DDBJ whole genome shotgun (WGS) entry which is preliminary data.</text>
</comment>
<reference evidence="1 2" key="1">
    <citation type="submission" date="2024-10" db="EMBL/GenBank/DDBJ databases">
        <title>The Natural Products Discovery Center: Release of the First 8490 Sequenced Strains for Exploring Actinobacteria Biosynthetic Diversity.</title>
        <authorList>
            <person name="Kalkreuter E."/>
            <person name="Kautsar S.A."/>
            <person name="Yang D."/>
            <person name="Bader C.D."/>
            <person name="Teijaro C.N."/>
            <person name="Fluegel L."/>
            <person name="Davis C.M."/>
            <person name="Simpson J.R."/>
            <person name="Lauterbach L."/>
            <person name="Steele A.D."/>
            <person name="Gui C."/>
            <person name="Meng S."/>
            <person name="Li G."/>
            <person name="Viehrig K."/>
            <person name="Ye F."/>
            <person name="Su P."/>
            <person name="Kiefer A.F."/>
            <person name="Nichols A."/>
            <person name="Cepeda A.J."/>
            <person name="Yan W."/>
            <person name="Fan B."/>
            <person name="Jiang Y."/>
            <person name="Adhikari A."/>
            <person name="Zheng C.-J."/>
            <person name="Schuster L."/>
            <person name="Cowan T.M."/>
            <person name="Smanski M.J."/>
            <person name="Chevrette M.G."/>
            <person name="De Carvalho L.P.S."/>
            <person name="Shen B."/>
        </authorList>
    </citation>
    <scope>NUCLEOTIDE SEQUENCE [LARGE SCALE GENOMIC DNA]</scope>
    <source>
        <strain evidence="1 2">NPDC050545</strain>
    </source>
</reference>
<name>A0ABW7Z4Q6_9ACTN</name>
<evidence type="ECO:0000313" key="2">
    <source>
        <dbReference type="Proteomes" id="UP001612741"/>
    </source>
</evidence>
<organism evidence="1 2">
    <name type="scientific">Nonomuraea typhae</name>
    <dbReference type="NCBI Taxonomy" id="2603600"/>
    <lineage>
        <taxon>Bacteria</taxon>
        <taxon>Bacillati</taxon>
        <taxon>Actinomycetota</taxon>
        <taxon>Actinomycetes</taxon>
        <taxon>Streptosporangiales</taxon>
        <taxon>Streptosporangiaceae</taxon>
        <taxon>Nonomuraea</taxon>
    </lineage>
</organism>
<accession>A0ABW7Z4Q6</accession>
<dbReference type="EMBL" id="JBITGY010000008">
    <property type="protein sequence ID" value="MFI6501709.1"/>
    <property type="molecule type" value="Genomic_DNA"/>
</dbReference>
<keyword evidence="2" id="KW-1185">Reference proteome</keyword>
<sequence>MPRFFDELRDPWGVLLGVTAGGAAWAVNVHPAGAVFVGVTVWLAKAGVAGLQAEAGPYPEIGGDEADWVHRAEAAVRRFAQVGAAMADGPLAERVAAMRPQVSEAMETLRRLAGHASVVAGALDGIDVAFLREEAARLKRPRTAEVADELARSQAAVGAQLEVYERLRGTRERLLARLESGTLGIEGLTARVVELSAMAATGVLEHTRALDELAGELDGIRLGLHETEEITRRALET</sequence>
<protein>
    <submittedName>
        <fullName evidence="1">Uncharacterized protein</fullName>
    </submittedName>
</protein>
<gene>
    <name evidence="1" type="ORF">ACIBG2_30315</name>
</gene>
<evidence type="ECO:0000313" key="1">
    <source>
        <dbReference type="EMBL" id="MFI6501709.1"/>
    </source>
</evidence>
<dbReference type="Proteomes" id="UP001612741">
    <property type="component" value="Unassembled WGS sequence"/>
</dbReference>
<dbReference type="RefSeq" id="WP_397086462.1">
    <property type="nucleotide sequence ID" value="NZ_JBITGY010000008.1"/>
</dbReference>
<proteinExistence type="predicted"/>